<dbReference type="InterPro" id="IPR003313">
    <property type="entry name" value="AraC-bd"/>
</dbReference>
<gene>
    <name evidence="5" type="ORF">DX130_14165</name>
</gene>
<proteinExistence type="predicted"/>
<dbReference type="Gene3D" id="2.60.120.280">
    <property type="entry name" value="Regulatory protein AraC"/>
    <property type="match status" value="1"/>
</dbReference>
<dbReference type="AlphaFoldDB" id="A0A371PH03"/>
<dbReference type="GO" id="GO:0003700">
    <property type="term" value="F:DNA-binding transcription factor activity"/>
    <property type="evidence" value="ECO:0007669"/>
    <property type="project" value="InterPro"/>
</dbReference>
<dbReference type="Pfam" id="PF02311">
    <property type="entry name" value="AraC_binding"/>
    <property type="match status" value="1"/>
</dbReference>
<dbReference type="CDD" id="cd06986">
    <property type="entry name" value="cupin_MmsR-like_N"/>
    <property type="match status" value="1"/>
</dbReference>
<sequence>MDTMKKQDGFMSQKLIVLPDDIIAEYATHPLIRPLYITDIGYFPQALHHYRERPAGSAAYIVMYCMAGEGWVSLSGQKKQILQKGSVMVIPANMPHEYGSSETNPWTIYWFHMKGENADSFFEGIDQYTIPTQVSVENSAKIIELFHQCYDLLQKGYSLNRIIYVSQLASHLAALIRFSQQQPHVPGKQKKKHDLELSLQFMSDHLEQNISLQELADQAHLSVPHYTHVFKKTTGYSPIDYYLRLKIQLACQYLDLTEQSIKEISIRLGFQDPYYFSRLFKKIMGKAPLVYRNTRKG</sequence>
<dbReference type="PROSITE" id="PS01124">
    <property type="entry name" value="HTH_ARAC_FAMILY_2"/>
    <property type="match status" value="1"/>
</dbReference>
<keyword evidence="6" id="KW-1185">Reference proteome</keyword>
<organism evidence="5 6">
    <name type="scientific">Paenibacillus paeoniae</name>
    <dbReference type="NCBI Taxonomy" id="2292705"/>
    <lineage>
        <taxon>Bacteria</taxon>
        <taxon>Bacillati</taxon>
        <taxon>Bacillota</taxon>
        <taxon>Bacilli</taxon>
        <taxon>Bacillales</taxon>
        <taxon>Paenibacillaceae</taxon>
        <taxon>Paenibacillus</taxon>
    </lineage>
</organism>
<keyword evidence="1" id="KW-0805">Transcription regulation</keyword>
<dbReference type="OrthoDB" id="9807321at2"/>
<dbReference type="PANTHER" id="PTHR43280:SF30">
    <property type="entry name" value="MMSAB OPERON REGULATORY PROTEIN"/>
    <property type="match status" value="1"/>
</dbReference>
<dbReference type="InterPro" id="IPR020449">
    <property type="entry name" value="Tscrpt_reg_AraC-type_HTH"/>
</dbReference>
<keyword evidence="2" id="KW-0238">DNA-binding</keyword>
<dbReference type="Proteomes" id="UP000261905">
    <property type="component" value="Unassembled WGS sequence"/>
</dbReference>
<dbReference type="Gene3D" id="1.10.10.60">
    <property type="entry name" value="Homeodomain-like"/>
    <property type="match status" value="2"/>
</dbReference>
<dbReference type="RefSeq" id="WP_116047199.1">
    <property type="nucleotide sequence ID" value="NZ_QUBQ01000002.1"/>
</dbReference>
<evidence type="ECO:0000256" key="2">
    <source>
        <dbReference type="ARBA" id="ARBA00023125"/>
    </source>
</evidence>
<evidence type="ECO:0000259" key="4">
    <source>
        <dbReference type="PROSITE" id="PS01124"/>
    </source>
</evidence>
<dbReference type="SMART" id="SM00342">
    <property type="entry name" value="HTH_ARAC"/>
    <property type="match status" value="1"/>
</dbReference>
<dbReference type="InterPro" id="IPR018062">
    <property type="entry name" value="HTH_AraC-typ_CS"/>
</dbReference>
<dbReference type="PRINTS" id="PR00032">
    <property type="entry name" value="HTHARAC"/>
</dbReference>
<protein>
    <submittedName>
        <fullName evidence="5">AraC family transcriptional regulator</fullName>
    </submittedName>
</protein>
<dbReference type="EMBL" id="QUBQ01000002">
    <property type="protein sequence ID" value="REK75231.1"/>
    <property type="molecule type" value="Genomic_DNA"/>
</dbReference>
<evidence type="ECO:0000313" key="6">
    <source>
        <dbReference type="Proteomes" id="UP000261905"/>
    </source>
</evidence>
<dbReference type="PROSITE" id="PS00041">
    <property type="entry name" value="HTH_ARAC_FAMILY_1"/>
    <property type="match status" value="1"/>
</dbReference>
<dbReference type="SUPFAM" id="SSF51215">
    <property type="entry name" value="Regulatory protein AraC"/>
    <property type="match status" value="1"/>
</dbReference>
<name>A0A371PH03_9BACL</name>
<accession>A0A371PH03</accession>
<dbReference type="InterPro" id="IPR018060">
    <property type="entry name" value="HTH_AraC"/>
</dbReference>
<dbReference type="InterPro" id="IPR037923">
    <property type="entry name" value="HTH-like"/>
</dbReference>
<evidence type="ECO:0000256" key="3">
    <source>
        <dbReference type="ARBA" id="ARBA00023163"/>
    </source>
</evidence>
<dbReference type="PANTHER" id="PTHR43280">
    <property type="entry name" value="ARAC-FAMILY TRANSCRIPTIONAL REGULATOR"/>
    <property type="match status" value="1"/>
</dbReference>
<evidence type="ECO:0000256" key="1">
    <source>
        <dbReference type="ARBA" id="ARBA00023015"/>
    </source>
</evidence>
<dbReference type="Pfam" id="PF12833">
    <property type="entry name" value="HTH_18"/>
    <property type="match status" value="1"/>
</dbReference>
<reference evidence="5 6" key="1">
    <citation type="submission" date="2018-08" db="EMBL/GenBank/DDBJ databases">
        <title>Paenibacillus sp. M4BSY-1, whole genome shotgun sequence.</title>
        <authorList>
            <person name="Tuo L."/>
        </authorList>
    </citation>
    <scope>NUCLEOTIDE SEQUENCE [LARGE SCALE GENOMIC DNA]</scope>
    <source>
        <strain evidence="5 6">M4BSY-1</strain>
    </source>
</reference>
<dbReference type="SUPFAM" id="SSF46689">
    <property type="entry name" value="Homeodomain-like"/>
    <property type="match status" value="2"/>
</dbReference>
<comment type="caution">
    <text evidence="5">The sequence shown here is derived from an EMBL/GenBank/DDBJ whole genome shotgun (WGS) entry which is preliminary data.</text>
</comment>
<keyword evidence="3" id="KW-0804">Transcription</keyword>
<feature type="domain" description="HTH araC/xylS-type" evidence="4">
    <location>
        <begin position="196"/>
        <end position="294"/>
    </location>
</feature>
<evidence type="ECO:0000313" key="5">
    <source>
        <dbReference type="EMBL" id="REK75231.1"/>
    </source>
</evidence>
<dbReference type="InterPro" id="IPR009057">
    <property type="entry name" value="Homeodomain-like_sf"/>
</dbReference>
<dbReference type="GO" id="GO:0043565">
    <property type="term" value="F:sequence-specific DNA binding"/>
    <property type="evidence" value="ECO:0007669"/>
    <property type="project" value="InterPro"/>
</dbReference>